<evidence type="ECO:0000256" key="10">
    <source>
        <dbReference type="ARBA" id="ARBA00022840"/>
    </source>
</evidence>
<comment type="catalytic activity">
    <reaction evidence="1">
        <text>ATP + protein L-histidine = ADP + protein N-phospho-L-histidine.</text>
        <dbReference type="EC" id="2.7.13.3"/>
    </reaction>
</comment>
<dbReference type="InterPro" id="IPR003661">
    <property type="entry name" value="HisK_dim/P_dom"/>
</dbReference>
<keyword evidence="7 13" id="KW-0812">Transmembrane</keyword>
<evidence type="ECO:0000256" key="7">
    <source>
        <dbReference type="ARBA" id="ARBA00022692"/>
    </source>
</evidence>
<dbReference type="Gene3D" id="1.10.287.130">
    <property type="match status" value="1"/>
</dbReference>
<name>A0A1H3FHV3_9PSED</name>
<dbReference type="InterPro" id="IPR017055">
    <property type="entry name" value="Sig_transdc_His_kinase_DctB"/>
</dbReference>
<keyword evidence="4" id="KW-1003">Cell membrane</keyword>
<evidence type="ECO:0000256" key="1">
    <source>
        <dbReference type="ARBA" id="ARBA00000085"/>
    </source>
</evidence>
<dbReference type="Gene3D" id="3.30.450.20">
    <property type="entry name" value="PAS domain"/>
    <property type="match status" value="2"/>
</dbReference>
<evidence type="ECO:0000256" key="5">
    <source>
        <dbReference type="ARBA" id="ARBA00022553"/>
    </source>
</evidence>
<evidence type="ECO:0000313" key="15">
    <source>
        <dbReference type="EMBL" id="SDX89724.1"/>
    </source>
</evidence>
<keyword evidence="16" id="KW-1185">Reference proteome</keyword>
<dbReference type="Pfam" id="PF02518">
    <property type="entry name" value="HATPase_c"/>
    <property type="match status" value="1"/>
</dbReference>
<sequence>MSSPVPPRSLRLIVMILLLAAGLLLAMHFAGRQAERQALREQSVQAREQLSLIGGNLQTLIERYRSLPAVLALDPELKTALRGPVDGALRERLNLKLEAINGAARSSTLELMDRDGLAVAASNWRLPTSYVGHNYGYRPYFFDTRRQGSGRFYAVGVVSGIPGYFMSQAIRDDDGSFLGAIVVKLEFPDLEADWSARPDLILASDAKDVVFLANRAAWRYRELRPLGEAERAELAATRQYDKQPLQPLRYGELRTLGEDSHLRRVAGPDGAEDLLWESMALPNEGWTLHLLSAPQSGNAARDASLAAGGVWLALVFLGLFLHQRWRLARLRQRSRAELERLVEQRTADLRTAQDGLVQAAKLAALGQMSAALAHEINQPLTALRMQLASLRLLFDQGQLEQARAALARHDELLQRMSALTSHLKTYARRSPGGNRERLELGGVLDKALQLLAPNLRQAQVRIEQRVQRPAWLSGDAIRLEQVLVNLLSNALDAVTGKVEPRIRLSLQRDGEDWLLEVADNGGGIAEEHLSKVFDAFFTTKPAGAGLGIGLAVSAAIVGELGGHLSAANLDDGALFSLRLPIHTPEETACADR</sequence>
<dbReference type="PIRSF" id="PIRSF036431">
    <property type="entry name" value="STHK_DctB"/>
    <property type="match status" value="1"/>
</dbReference>
<keyword evidence="5" id="KW-0597">Phosphoprotein</keyword>
<dbReference type="PANTHER" id="PTHR43065:SF46">
    <property type="entry name" value="C4-DICARBOXYLATE TRANSPORT SENSOR PROTEIN DCTB"/>
    <property type="match status" value="1"/>
</dbReference>
<keyword evidence="13" id="KW-0472">Membrane</keyword>
<evidence type="ECO:0000256" key="4">
    <source>
        <dbReference type="ARBA" id="ARBA00022475"/>
    </source>
</evidence>
<dbReference type="Pfam" id="PF00512">
    <property type="entry name" value="HisKA"/>
    <property type="match status" value="1"/>
</dbReference>
<dbReference type="GO" id="GO:0000155">
    <property type="term" value="F:phosphorelay sensor kinase activity"/>
    <property type="evidence" value="ECO:0007669"/>
    <property type="project" value="InterPro"/>
</dbReference>
<evidence type="ECO:0000256" key="12">
    <source>
        <dbReference type="ARBA" id="ARBA00023012"/>
    </source>
</evidence>
<keyword evidence="10" id="KW-0067">ATP-binding</keyword>
<dbReference type="RefSeq" id="WP_090231465.1">
    <property type="nucleotide sequence ID" value="NZ_FNNU01000007.1"/>
</dbReference>
<organism evidence="15 16">
    <name type="scientific">Pseudomonas kuykendallii</name>
    <dbReference type="NCBI Taxonomy" id="1007099"/>
    <lineage>
        <taxon>Bacteria</taxon>
        <taxon>Pseudomonadati</taxon>
        <taxon>Pseudomonadota</taxon>
        <taxon>Gammaproteobacteria</taxon>
        <taxon>Pseudomonadales</taxon>
        <taxon>Pseudomonadaceae</taxon>
        <taxon>Pseudomonas</taxon>
    </lineage>
</organism>
<dbReference type="SMART" id="SM00388">
    <property type="entry name" value="HisKA"/>
    <property type="match status" value="1"/>
</dbReference>
<dbReference type="PRINTS" id="PR00344">
    <property type="entry name" value="BCTRLSENSOR"/>
</dbReference>
<comment type="subcellular location">
    <subcellularLocation>
        <location evidence="2">Cell membrane</location>
        <topology evidence="2">Multi-pass membrane protein</topology>
    </subcellularLocation>
</comment>
<dbReference type="GO" id="GO:0005524">
    <property type="term" value="F:ATP binding"/>
    <property type="evidence" value="ECO:0007669"/>
    <property type="project" value="UniProtKB-KW"/>
</dbReference>
<keyword evidence="12" id="KW-0902">Two-component regulatory system</keyword>
<dbReference type="GO" id="GO:0005886">
    <property type="term" value="C:plasma membrane"/>
    <property type="evidence" value="ECO:0007669"/>
    <property type="project" value="UniProtKB-SubCell"/>
</dbReference>
<dbReference type="OrthoDB" id="9772100at2"/>
<accession>A0A1H3FHV3</accession>
<dbReference type="InterPro" id="IPR004358">
    <property type="entry name" value="Sig_transdc_His_kin-like_C"/>
</dbReference>
<evidence type="ECO:0000256" key="8">
    <source>
        <dbReference type="ARBA" id="ARBA00022741"/>
    </source>
</evidence>
<dbReference type="PANTHER" id="PTHR43065">
    <property type="entry name" value="SENSOR HISTIDINE KINASE"/>
    <property type="match status" value="1"/>
</dbReference>
<proteinExistence type="predicted"/>
<dbReference type="STRING" id="1007099.SAMN05216287_4060"/>
<dbReference type="Proteomes" id="UP000243778">
    <property type="component" value="Unassembled WGS sequence"/>
</dbReference>
<keyword evidence="8" id="KW-0547">Nucleotide-binding</keyword>
<feature type="domain" description="Histidine kinase" evidence="14">
    <location>
        <begin position="371"/>
        <end position="583"/>
    </location>
</feature>
<evidence type="ECO:0000313" key="16">
    <source>
        <dbReference type="Proteomes" id="UP000243778"/>
    </source>
</evidence>
<evidence type="ECO:0000259" key="14">
    <source>
        <dbReference type="PROSITE" id="PS50109"/>
    </source>
</evidence>
<dbReference type="InterPro" id="IPR005467">
    <property type="entry name" value="His_kinase_dom"/>
</dbReference>
<dbReference type="InterPro" id="IPR036890">
    <property type="entry name" value="HATPase_C_sf"/>
</dbReference>
<evidence type="ECO:0000256" key="13">
    <source>
        <dbReference type="SAM" id="Phobius"/>
    </source>
</evidence>
<keyword evidence="11 13" id="KW-1133">Transmembrane helix</keyword>
<dbReference type="SUPFAM" id="SSF103190">
    <property type="entry name" value="Sensory domain-like"/>
    <property type="match status" value="1"/>
</dbReference>
<evidence type="ECO:0000256" key="6">
    <source>
        <dbReference type="ARBA" id="ARBA00022679"/>
    </source>
</evidence>
<gene>
    <name evidence="15" type="ORF">SAMN05216287_4060</name>
</gene>
<dbReference type="PROSITE" id="PS50109">
    <property type="entry name" value="HIS_KIN"/>
    <property type="match status" value="1"/>
</dbReference>
<keyword evidence="9 15" id="KW-0418">Kinase</keyword>
<evidence type="ECO:0000256" key="3">
    <source>
        <dbReference type="ARBA" id="ARBA00012438"/>
    </source>
</evidence>
<dbReference type="SMART" id="SM00387">
    <property type="entry name" value="HATPase_c"/>
    <property type="match status" value="1"/>
</dbReference>
<evidence type="ECO:0000256" key="9">
    <source>
        <dbReference type="ARBA" id="ARBA00022777"/>
    </source>
</evidence>
<dbReference type="SUPFAM" id="SSF47384">
    <property type="entry name" value="Homodimeric domain of signal transducing histidine kinase"/>
    <property type="match status" value="1"/>
</dbReference>
<dbReference type="AlphaFoldDB" id="A0A1H3FHV3"/>
<dbReference type="InterPro" id="IPR029151">
    <property type="entry name" value="Sensor-like_sf"/>
</dbReference>
<dbReference type="InterPro" id="IPR003594">
    <property type="entry name" value="HATPase_dom"/>
</dbReference>
<feature type="transmembrane region" description="Helical" evidence="13">
    <location>
        <begin position="303"/>
        <end position="321"/>
    </location>
</feature>
<dbReference type="Gene3D" id="3.30.565.10">
    <property type="entry name" value="Histidine kinase-like ATPase, C-terminal domain"/>
    <property type="match status" value="1"/>
</dbReference>
<dbReference type="EC" id="2.7.13.3" evidence="3"/>
<protein>
    <recommendedName>
        <fullName evidence="3">histidine kinase</fullName>
        <ecNumber evidence="3">2.7.13.3</ecNumber>
    </recommendedName>
</protein>
<dbReference type="EMBL" id="FNNU01000007">
    <property type="protein sequence ID" value="SDX89724.1"/>
    <property type="molecule type" value="Genomic_DNA"/>
</dbReference>
<evidence type="ECO:0000256" key="11">
    <source>
        <dbReference type="ARBA" id="ARBA00022989"/>
    </source>
</evidence>
<evidence type="ECO:0000256" key="2">
    <source>
        <dbReference type="ARBA" id="ARBA00004651"/>
    </source>
</evidence>
<dbReference type="SUPFAM" id="SSF55874">
    <property type="entry name" value="ATPase domain of HSP90 chaperone/DNA topoisomerase II/histidine kinase"/>
    <property type="match status" value="1"/>
</dbReference>
<dbReference type="Gene3D" id="6.10.250.3020">
    <property type="match status" value="1"/>
</dbReference>
<reference evidence="16" key="1">
    <citation type="submission" date="2016-10" db="EMBL/GenBank/DDBJ databases">
        <authorList>
            <person name="Varghese N."/>
            <person name="Submissions S."/>
        </authorList>
    </citation>
    <scope>NUCLEOTIDE SEQUENCE [LARGE SCALE GENOMIC DNA]</scope>
    <source>
        <strain evidence="16">NRRL B-59562</strain>
    </source>
</reference>
<keyword evidence="6" id="KW-0808">Transferase</keyword>
<dbReference type="InterPro" id="IPR036097">
    <property type="entry name" value="HisK_dim/P_sf"/>
</dbReference>
<dbReference type="CDD" id="cd00082">
    <property type="entry name" value="HisKA"/>
    <property type="match status" value="1"/>
</dbReference>